<dbReference type="Gene3D" id="1.10.10.10">
    <property type="entry name" value="Winged helix-like DNA-binding domain superfamily/Winged helix DNA-binding domain"/>
    <property type="match status" value="1"/>
</dbReference>
<dbReference type="InterPro" id="IPR036390">
    <property type="entry name" value="WH_DNA-bd_sf"/>
</dbReference>
<dbReference type="SUPFAM" id="SSF46785">
    <property type="entry name" value="Winged helix' DNA-binding domain"/>
    <property type="match status" value="1"/>
</dbReference>
<sequence>MTLNKEESKEDLKNLLGFMGIEILYAIDKGARHDETIKLFSGLPISCIKGRTPILLELNLIFLNKKEYFLTEKGINLKNQLEGANSHRSNI</sequence>
<evidence type="ECO:0008006" key="2">
    <source>
        <dbReference type="Google" id="ProtNLM"/>
    </source>
</evidence>
<protein>
    <recommendedName>
        <fullName evidence="2">ArnR1-like winged helix-turn-helix domain-containing protein</fullName>
    </recommendedName>
</protein>
<proteinExistence type="predicted"/>
<dbReference type="InterPro" id="IPR036388">
    <property type="entry name" value="WH-like_DNA-bd_sf"/>
</dbReference>
<comment type="caution">
    <text evidence="1">The sequence shown here is derived from an EMBL/GenBank/DDBJ whole genome shotgun (WGS) entry which is preliminary data.</text>
</comment>
<dbReference type="AlphaFoldDB" id="A0A0F9SSN7"/>
<accession>A0A0F9SSN7</accession>
<reference evidence="1" key="1">
    <citation type="journal article" date="2015" name="Nature">
        <title>Complex archaea that bridge the gap between prokaryotes and eukaryotes.</title>
        <authorList>
            <person name="Spang A."/>
            <person name="Saw J.H."/>
            <person name="Jorgensen S.L."/>
            <person name="Zaremba-Niedzwiedzka K."/>
            <person name="Martijn J."/>
            <person name="Lind A.E."/>
            <person name="van Eijk R."/>
            <person name="Schleper C."/>
            <person name="Guy L."/>
            <person name="Ettema T.J."/>
        </authorList>
    </citation>
    <scope>NUCLEOTIDE SEQUENCE</scope>
</reference>
<dbReference type="EMBL" id="LAZR01000522">
    <property type="protein sequence ID" value="KKN65542.1"/>
    <property type="molecule type" value="Genomic_DNA"/>
</dbReference>
<gene>
    <name evidence="1" type="ORF">LCGC14_0480680</name>
</gene>
<evidence type="ECO:0000313" key="1">
    <source>
        <dbReference type="EMBL" id="KKN65542.1"/>
    </source>
</evidence>
<name>A0A0F9SSN7_9ZZZZ</name>
<organism evidence="1">
    <name type="scientific">marine sediment metagenome</name>
    <dbReference type="NCBI Taxonomy" id="412755"/>
    <lineage>
        <taxon>unclassified sequences</taxon>
        <taxon>metagenomes</taxon>
        <taxon>ecological metagenomes</taxon>
    </lineage>
</organism>